<evidence type="ECO:0000313" key="7">
    <source>
        <dbReference type="Proteomes" id="UP000632289"/>
    </source>
</evidence>
<dbReference type="Pfam" id="PF21597">
    <property type="entry name" value="TetR_C_43"/>
    <property type="match status" value="1"/>
</dbReference>
<feature type="DNA-binding region" description="H-T-H motif" evidence="4">
    <location>
        <begin position="28"/>
        <end position="47"/>
    </location>
</feature>
<evidence type="ECO:0000256" key="2">
    <source>
        <dbReference type="ARBA" id="ARBA00023125"/>
    </source>
</evidence>
<feature type="domain" description="HTH tetR-type" evidence="5">
    <location>
        <begin position="6"/>
        <end position="65"/>
    </location>
</feature>
<dbReference type="PANTHER" id="PTHR30055">
    <property type="entry name" value="HTH-TYPE TRANSCRIPTIONAL REGULATOR RUTR"/>
    <property type="match status" value="1"/>
</dbReference>
<dbReference type="Gene3D" id="1.10.357.10">
    <property type="entry name" value="Tetracycline Repressor, domain 2"/>
    <property type="match status" value="1"/>
</dbReference>
<dbReference type="PANTHER" id="PTHR30055:SF234">
    <property type="entry name" value="HTH-TYPE TRANSCRIPTIONAL REGULATOR BETI"/>
    <property type="match status" value="1"/>
</dbReference>
<comment type="caution">
    <text evidence="6">The sequence shown here is derived from an EMBL/GenBank/DDBJ whole genome shotgun (WGS) entry which is preliminary data.</text>
</comment>
<dbReference type="InterPro" id="IPR036271">
    <property type="entry name" value="Tet_transcr_reg_TetR-rel_C_sf"/>
</dbReference>
<dbReference type="RefSeq" id="WP_191210596.1">
    <property type="nucleotide sequence ID" value="NZ_BAABKL010000050.1"/>
</dbReference>
<evidence type="ECO:0000256" key="3">
    <source>
        <dbReference type="ARBA" id="ARBA00023163"/>
    </source>
</evidence>
<dbReference type="SUPFAM" id="SSF46689">
    <property type="entry name" value="Homeodomain-like"/>
    <property type="match status" value="1"/>
</dbReference>
<keyword evidence="2 4" id="KW-0238">DNA-binding</keyword>
<name>A0A927IE36_9ACTN</name>
<gene>
    <name evidence="6" type="ORF">IF129_17295</name>
</gene>
<evidence type="ECO:0000313" key="6">
    <source>
        <dbReference type="EMBL" id="MBD3933299.1"/>
    </source>
</evidence>
<dbReference type="PROSITE" id="PS50977">
    <property type="entry name" value="HTH_TETR_2"/>
    <property type="match status" value="1"/>
</dbReference>
<dbReference type="Pfam" id="PF00440">
    <property type="entry name" value="TetR_N"/>
    <property type="match status" value="1"/>
</dbReference>
<dbReference type="InterPro" id="IPR049445">
    <property type="entry name" value="TetR_SbtR-like_C"/>
</dbReference>
<keyword evidence="7" id="KW-1185">Reference proteome</keyword>
<dbReference type="PRINTS" id="PR00455">
    <property type="entry name" value="HTHTETR"/>
</dbReference>
<dbReference type="InterPro" id="IPR009057">
    <property type="entry name" value="Homeodomain-like_sf"/>
</dbReference>
<keyword evidence="1" id="KW-0805">Transcription regulation</keyword>
<evidence type="ECO:0000256" key="1">
    <source>
        <dbReference type="ARBA" id="ARBA00023015"/>
    </source>
</evidence>
<dbReference type="EMBL" id="JACXYU010000009">
    <property type="protein sequence ID" value="MBD3933299.1"/>
    <property type="molecule type" value="Genomic_DNA"/>
</dbReference>
<sequence>MRADAARNRERIVDAARELFVEWGAEVPLDEVARRAGVGNATLYRHFADRDALVRGVVAHVTDSVAARARTALADDGDPFDALCRFVFGAVEERIGALCPMISHAFDREHPELLAARDRLDALVARLLDRAQRAGAVRPDVAVGDLLMALSQLSRPLPGTGCGQLEQFMARHVRLFLDGLRAPAPSRLPGTPATLEALRRPV</sequence>
<dbReference type="InterPro" id="IPR001647">
    <property type="entry name" value="HTH_TetR"/>
</dbReference>
<dbReference type="AlphaFoldDB" id="A0A927IE36"/>
<dbReference type="SUPFAM" id="SSF48498">
    <property type="entry name" value="Tetracyclin repressor-like, C-terminal domain"/>
    <property type="match status" value="1"/>
</dbReference>
<accession>A0A927IE36</accession>
<dbReference type="GO" id="GO:0000976">
    <property type="term" value="F:transcription cis-regulatory region binding"/>
    <property type="evidence" value="ECO:0007669"/>
    <property type="project" value="TreeGrafter"/>
</dbReference>
<dbReference type="Proteomes" id="UP000632289">
    <property type="component" value="Unassembled WGS sequence"/>
</dbReference>
<reference evidence="6" key="1">
    <citation type="submission" date="2020-09" db="EMBL/GenBank/DDBJ databases">
        <title>Secondary metabolite and genome analysis of marine Streptomyces chumphonensis KK1-2T.</title>
        <authorList>
            <person name="Phongsopitanun W."/>
            <person name="Kanchanasin P."/>
            <person name="Pittayakhajonwut P."/>
            <person name="Suwanborirux K."/>
            <person name="Tanasupawat S."/>
        </authorList>
    </citation>
    <scope>NUCLEOTIDE SEQUENCE</scope>
    <source>
        <strain evidence="6">KK1-2</strain>
    </source>
</reference>
<dbReference type="InterPro" id="IPR050109">
    <property type="entry name" value="HTH-type_TetR-like_transc_reg"/>
</dbReference>
<proteinExistence type="predicted"/>
<evidence type="ECO:0000256" key="4">
    <source>
        <dbReference type="PROSITE-ProRule" id="PRU00335"/>
    </source>
</evidence>
<evidence type="ECO:0000259" key="5">
    <source>
        <dbReference type="PROSITE" id="PS50977"/>
    </source>
</evidence>
<keyword evidence="3" id="KW-0804">Transcription</keyword>
<dbReference type="GO" id="GO:0003700">
    <property type="term" value="F:DNA-binding transcription factor activity"/>
    <property type="evidence" value="ECO:0007669"/>
    <property type="project" value="TreeGrafter"/>
</dbReference>
<organism evidence="6 7">
    <name type="scientific">Streptomyces chumphonensis</name>
    <dbReference type="NCBI Taxonomy" id="1214925"/>
    <lineage>
        <taxon>Bacteria</taxon>
        <taxon>Bacillati</taxon>
        <taxon>Actinomycetota</taxon>
        <taxon>Actinomycetes</taxon>
        <taxon>Kitasatosporales</taxon>
        <taxon>Streptomycetaceae</taxon>
        <taxon>Streptomyces</taxon>
    </lineage>
</organism>
<protein>
    <submittedName>
        <fullName evidence="6">TetR/AcrR family transcriptional regulator</fullName>
    </submittedName>
</protein>